<name>A0A1I5SML6_9PSEU</name>
<reference evidence="5" key="1">
    <citation type="submission" date="2016-10" db="EMBL/GenBank/DDBJ databases">
        <authorList>
            <person name="Varghese N."/>
            <person name="Submissions S."/>
        </authorList>
    </citation>
    <scope>NUCLEOTIDE SEQUENCE [LARGE SCALE GENOMIC DNA]</scope>
    <source>
        <strain evidence="5">CGMCC 4.5579</strain>
    </source>
</reference>
<keyword evidence="2" id="KW-0560">Oxidoreductase</keyword>
<gene>
    <name evidence="4" type="ORF">SAMN05421810_103200</name>
</gene>
<evidence type="ECO:0000256" key="2">
    <source>
        <dbReference type="ARBA" id="ARBA00023002"/>
    </source>
</evidence>
<dbReference type="AlphaFoldDB" id="A0A1I5SML6"/>
<protein>
    <submittedName>
        <fullName evidence="4">NADPH2:quinone reductase</fullName>
    </submittedName>
</protein>
<dbReference type="GO" id="GO:0005829">
    <property type="term" value="C:cytosol"/>
    <property type="evidence" value="ECO:0007669"/>
    <property type="project" value="TreeGrafter"/>
</dbReference>
<dbReference type="InterPro" id="IPR020843">
    <property type="entry name" value="ER"/>
</dbReference>
<dbReference type="SUPFAM" id="SSF50129">
    <property type="entry name" value="GroES-like"/>
    <property type="match status" value="1"/>
</dbReference>
<dbReference type="InterPro" id="IPR011032">
    <property type="entry name" value="GroES-like_sf"/>
</dbReference>
<dbReference type="InterPro" id="IPR013154">
    <property type="entry name" value="ADH-like_N"/>
</dbReference>
<dbReference type="SMART" id="SM00829">
    <property type="entry name" value="PKS_ER"/>
    <property type="match status" value="1"/>
</dbReference>
<evidence type="ECO:0000259" key="3">
    <source>
        <dbReference type="SMART" id="SM00829"/>
    </source>
</evidence>
<proteinExistence type="predicted"/>
<dbReference type="Pfam" id="PF13602">
    <property type="entry name" value="ADH_zinc_N_2"/>
    <property type="match status" value="1"/>
</dbReference>
<dbReference type="OrthoDB" id="5195079at2"/>
<dbReference type="EMBL" id="FOWW01000003">
    <property type="protein sequence ID" value="SFP72034.1"/>
    <property type="molecule type" value="Genomic_DNA"/>
</dbReference>
<dbReference type="Proteomes" id="UP000198727">
    <property type="component" value="Unassembled WGS sequence"/>
</dbReference>
<dbReference type="GO" id="GO:0035925">
    <property type="term" value="F:mRNA 3'-UTR AU-rich region binding"/>
    <property type="evidence" value="ECO:0007669"/>
    <property type="project" value="TreeGrafter"/>
</dbReference>
<dbReference type="Gene3D" id="3.40.50.720">
    <property type="entry name" value="NAD(P)-binding Rossmann-like Domain"/>
    <property type="match status" value="1"/>
</dbReference>
<keyword evidence="1" id="KW-0521">NADP</keyword>
<dbReference type="InterPro" id="IPR036291">
    <property type="entry name" value="NAD(P)-bd_dom_sf"/>
</dbReference>
<evidence type="ECO:0000313" key="4">
    <source>
        <dbReference type="EMBL" id="SFP72034.1"/>
    </source>
</evidence>
<dbReference type="STRING" id="587909.SAMN05421810_103200"/>
<feature type="domain" description="Enoyl reductase (ER)" evidence="3">
    <location>
        <begin position="10"/>
        <end position="325"/>
    </location>
</feature>
<keyword evidence="5" id="KW-1185">Reference proteome</keyword>
<accession>A0A1I5SML6</accession>
<dbReference type="GO" id="GO:0070402">
    <property type="term" value="F:NADPH binding"/>
    <property type="evidence" value="ECO:0007669"/>
    <property type="project" value="TreeGrafter"/>
</dbReference>
<dbReference type="PANTHER" id="PTHR48106:SF13">
    <property type="entry name" value="QUINONE OXIDOREDUCTASE-RELATED"/>
    <property type="match status" value="1"/>
</dbReference>
<evidence type="ECO:0000256" key="1">
    <source>
        <dbReference type="ARBA" id="ARBA00022857"/>
    </source>
</evidence>
<dbReference type="Pfam" id="PF08240">
    <property type="entry name" value="ADH_N"/>
    <property type="match status" value="1"/>
</dbReference>
<dbReference type="RefSeq" id="WP_092529871.1">
    <property type="nucleotide sequence ID" value="NZ_FOWW01000003.1"/>
</dbReference>
<sequence length="329" mass="33471">MHAIRQYAFGGPEELRYEEMPDPSPGAGQVRVAVAAAGVHLLDTTIRSGTSGGPFPLPELPMTPGREVAGVVDALGPGVPERWLGRRVVVHLGPGGSGGYAELAVADVAALHELPDHVPFTAAVAMVGTGRTAVGILRFAQLTAADVVLVPAAAGGIGGLLVQHARNVGATAIGLAGGEDKVALVRKLGVVGVDYTDPAWPGAVRAELGDREVTVVLDGVGGAVGRFALELLGVGGRILLFGWSAGEPTQVSTDILASRGLTASWAIGPRLLRQPGGLYPMAAEALAGLAAGEWEPLVNEPFPLAEAAAAHRALESRATAGKVVLVPTR</sequence>
<dbReference type="Gene3D" id="3.90.180.10">
    <property type="entry name" value="Medium-chain alcohol dehydrogenases, catalytic domain"/>
    <property type="match status" value="1"/>
</dbReference>
<dbReference type="SUPFAM" id="SSF51735">
    <property type="entry name" value="NAD(P)-binding Rossmann-fold domains"/>
    <property type="match status" value="1"/>
</dbReference>
<organism evidence="4 5">
    <name type="scientific">Amycolatopsis arida</name>
    <dbReference type="NCBI Taxonomy" id="587909"/>
    <lineage>
        <taxon>Bacteria</taxon>
        <taxon>Bacillati</taxon>
        <taxon>Actinomycetota</taxon>
        <taxon>Actinomycetes</taxon>
        <taxon>Pseudonocardiales</taxon>
        <taxon>Pseudonocardiaceae</taxon>
        <taxon>Amycolatopsis</taxon>
    </lineage>
</organism>
<evidence type="ECO:0000313" key="5">
    <source>
        <dbReference type="Proteomes" id="UP000198727"/>
    </source>
</evidence>
<dbReference type="PANTHER" id="PTHR48106">
    <property type="entry name" value="QUINONE OXIDOREDUCTASE PIG3-RELATED"/>
    <property type="match status" value="1"/>
</dbReference>
<dbReference type="GO" id="GO:0003960">
    <property type="term" value="F:quinone reductase (NADPH) activity"/>
    <property type="evidence" value="ECO:0007669"/>
    <property type="project" value="TreeGrafter"/>
</dbReference>